<reference evidence="1 2" key="2">
    <citation type="submission" date="2007-04" db="EMBL/GenBank/DDBJ databases">
        <title>Draft genome sequence of Eubacterium ventriosum (ATCC 27560).</title>
        <authorList>
            <person name="Sudarsanam P."/>
            <person name="Ley R."/>
            <person name="Guruge J."/>
            <person name="Turnbaugh P.J."/>
            <person name="Mahowald M."/>
            <person name="Liep D."/>
            <person name="Gordon J."/>
        </authorList>
    </citation>
    <scope>NUCLEOTIDE SEQUENCE [LARGE SCALE GENOMIC DNA]</scope>
    <source>
        <strain evidence="1 2">ATCC 27560</strain>
    </source>
</reference>
<name>A5Z8D4_9FIRM</name>
<evidence type="ECO:0000313" key="1">
    <source>
        <dbReference type="EMBL" id="EDM50657.1"/>
    </source>
</evidence>
<gene>
    <name evidence="1" type="ORF">EUBVEN_01975</name>
</gene>
<dbReference type="Proteomes" id="UP000006000">
    <property type="component" value="Unassembled WGS sequence"/>
</dbReference>
<sequence>MINIALLRWAPSIIIGGCRGITDPCISANS</sequence>
<organism evidence="1 2">
    <name type="scientific">Eubacterium ventriosum ATCC 27560</name>
    <dbReference type="NCBI Taxonomy" id="411463"/>
    <lineage>
        <taxon>Bacteria</taxon>
        <taxon>Bacillati</taxon>
        <taxon>Bacillota</taxon>
        <taxon>Clostridia</taxon>
        <taxon>Eubacteriales</taxon>
        <taxon>Eubacteriaceae</taxon>
        <taxon>Eubacterium</taxon>
    </lineage>
</organism>
<proteinExistence type="predicted"/>
<protein>
    <submittedName>
        <fullName evidence="1">Uncharacterized protein</fullName>
    </submittedName>
</protein>
<evidence type="ECO:0000313" key="2">
    <source>
        <dbReference type="Proteomes" id="UP000006000"/>
    </source>
</evidence>
<reference evidence="1 2" key="1">
    <citation type="submission" date="2007-03" db="EMBL/GenBank/DDBJ databases">
        <authorList>
            <person name="Fulton L."/>
            <person name="Clifton S."/>
            <person name="Fulton B."/>
            <person name="Xu J."/>
            <person name="Minx P."/>
            <person name="Pepin K.H."/>
            <person name="Johnson M."/>
            <person name="Thiruvilangam P."/>
            <person name="Bhonagiri V."/>
            <person name="Nash W.E."/>
            <person name="Mardis E.R."/>
            <person name="Wilson R.K."/>
        </authorList>
    </citation>
    <scope>NUCLEOTIDE SEQUENCE [LARGE SCALE GENOMIC DNA]</scope>
    <source>
        <strain evidence="1 2">ATCC 27560</strain>
    </source>
</reference>
<comment type="caution">
    <text evidence="1">The sequence shown here is derived from an EMBL/GenBank/DDBJ whole genome shotgun (WGS) entry which is preliminary data.</text>
</comment>
<dbReference type="HOGENOM" id="CLU_3403624_0_0_9"/>
<dbReference type="EMBL" id="AAVL02000036">
    <property type="protein sequence ID" value="EDM50657.1"/>
    <property type="molecule type" value="Genomic_DNA"/>
</dbReference>
<accession>A5Z8D4</accession>
<dbReference type="AlphaFoldDB" id="A5Z8D4"/>